<evidence type="ECO:0000256" key="3">
    <source>
        <dbReference type="ARBA" id="ARBA00011738"/>
    </source>
</evidence>
<feature type="binding site" evidence="13">
    <location>
        <begin position="11"/>
        <end position="14"/>
    </location>
    <ligand>
        <name>NADP(+)</name>
        <dbReference type="ChEBI" id="CHEBI:58349"/>
    </ligand>
</feature>
<keyword evidence="13" id="KW-0547">Nucleotide-binding</keyword>
<reference evidence="15 16" key="1">
    <citation type="submission" date="2016-11" db="EMBL/GenBank/DDBJ databases">
        <authorList>
            <person name="Jaros S."/>
            <person name="Januszkiewicz K."/>
            <person name="Wedrychowicz H."/>
        </authorList>
    </citation>
    <scope>NUCLEOTIDE SEQUENCE [LARGE SCALE GENOMIC DNA]</scope>
    <source>
        <strain evidence="15 16">DSM 15692</strain>
    </source>
</reference>
<dbReference type="InterPro" id="IPR036291">
    <property type="entry name" value="NAD(P)-bd_dom_sf"/>
</dbReference>
<evidence type="ECO:0000256" key="1">
    <source>
        <dbReference type="ARBA" id="ARBA00004896"/>
    </source>
</evidence>
<comment type="function">
    <text evidence="12">Catalyzes the reversible NADPH-dependent reductive amination of L-2-amino-6-oxopimelate, the acyclic form of L-tetrahydrodipicolinate, to generate the meso compound, D,L-2,6-diaminopimelate.</text>
</comment>
<dbReference type="Gene3D" id="3.40.50.720">
    <property type="entry name" value="NAD(P)-binding Rossmann-like Domain"/>
    <property type="match status" value="1"/>
</dbReference>
<keyword evidence="10 12" id="KW-0457">Lysine biosynthesis</keyword>
<dbReference type="OrthoDB" id="9779394at2"/>
<evidence type="ECO:0000256" key="8">
    <source>
        <dbReference type="ARBA" id="ARBA00022915"/>
    </source>
</evidence>
<proteinExistence type="inferred from homology"/>
<comment type="catalytic activity">
    <reaction evidence="11 12">
        <text>meso-2,6-diaminopimelate + NADP(+) + H2O = (S)-2-amino-6-oxoheptanedioate + NH4(+) + NADPH + H(+)</text>
        <dbReference type="Rhea" id="RHEA:13561"/>
        <dbReference type="ChEBI" id="CHEBI:15377"/>
        <dbReference type="ChEBI" id="CHEBI:15378"/>
        <dbReference type="ChEBI" id="CHEBI:28938"/>
        <dbReference type="ChEBI" id="CHEBI:57783"/>
        <dbReference type="ChEBI" id="CHEBI:57791"/>
        <dbReference type="ChEBI" id="CHEBI:58349"/>
        <dbReference type="ChEBI" id="CHEBI:58556"/>
        <dbReference type="EC" id="1.4.1.16"/>
    </reaction>
</comment>
<dbReference type="SUPFAM" id="SSF55347">
    <property type="entry name" value="Glyceraldehyde-3-phosphate dehydrogenase-like, C-terminal domain"/>
    <property type="match status" value="1"/>
</dbReference>
<evidence type="ECO:0000256" key="7">
    <source>
        <dbReference type="ARBA" id="ARBA00022857"/>
    </source>
</evidence>
<feature type="binding site" evidence="13">
    <location>
        <position position="146"/>
    </location>
    <ligand>
        <name>substrate</name>
    </ligand>
</feature>
<dbReference type="Gene3D" id="3.30.360.10">
    <property type="entry name" value="Dihydrodipicolinate Reductase, domain 2"/>
    <property type="match status" value="1"/>
</dbReference>
<evidence type="ECO:0000256" key="4">
    <source>
        <dbReference type="ARBA" id="ARBA00012080"/>
    </source>
</evidence>
<dbReference type="Pfam" id="PF16654">
    <property type="entry name" value="DAPDH_C"/>
    <property type="match status" value="1"/>
</dbReference>
<comment type="pathway">
    <text evidence="1 12">Amino-acid biosynthesis; L-lysine biosynthesis via DAP pathway; DL-2,6-diaminopimelate from (S)-tetrahydrodipicolinate: step 1/1.</text>
</comment>
<evidence type="ECO:0000256" key="12">
    <source>
        <dbReference type="PIRNR" id="PIRNR025648"/>
    </source>
</evidence>
<name>A0A1M4YNC0_9LACT</name>
<dbReference type="EC" id="1.4.1.16" evidence="4 12"/>
<organism evidence="15 16">
    <name type="scientific">Atopostipes suicloacalis DSM 15692</name>
    <dbReference type="NCBI Taxonomy" id="1121025"/>
    <lineage>
        <taxon>Bacteria</taxon>
        <taxon>Bacillati</taxon>
        <taxon>Bacillota</taxon>
        <taxon>Bacilli</taxon>
        <taxon>Lactobacillales</taxon>
        <taxon>Carnobacteriaceae</taxon>
        <taxon>Atopostipes</taxon>
    </lineage>
</organism>
<feature type="binding site" evidence="13">
    <location>
        <position position="197"/>
    </location>
    <ligand>
        <name>substrate</name>
    </ligand>
</feature>
<dbReference type="GO" id="GO:0047850">
    <property type="term" value="F:diaminopimelate dehydrogenase activity"/>
    <property type="evidence" value="ECO:0007669"/>
    <property type="project" value="UniProtKB-UniRule"/>
</dbReference>
<dbReference type="PIRSF" id="PIRSF025648">
    <property type="entry name" value="DDH"/>
    <property type="match status" value="1"/>
</dbReference>
<dbReference type="GO" id="GO:0000166">
    <property type="term" value="F:nucleotide binding"/>
    <property type="evidence" value="ECO:0007669"/>
    <property type="project" value="UniProtKB-KW"/>
</dbReference>
<keyword evidence="16" id="KW-1185">Reference proteome</keyword>
<dbReference type="CDD" id="cd02270">
    <property type="entry name" value="meso-DAPDH_N"/>
    <property type="match status" value="1"/>
</dbReference>
<feature type="binding site" evidence="13">
    <location>
        <begin position="67"/>
        <end position="70"/>
    </location>
    <ligand>
        <name>NADP(+)</name>
        <dbReference type="ChEBI" id="CHEBI:58349"/>
    </ligand>
</feature>
<feature type="binding site" evidence="13">
    <location>
        <begin position="35"/>
        <end position="37"/>
    </location>
    <ligand>
        <name>NADP(+)</name>
        <dbReference type="ChEBI" id="CHEBI:58349"/>
    </ligand>
</feature>
<dbReference type="InterPro" id="IPR010190">
    <property type="entry name" value="Diaminopimelate_DH_Ddh"/>
</dbReference>
<sequence>MNKIKIGIVGYGNLGQGVEVGLKNHPDMELVGIFSRRDPKTLDTQSPAYLVQDILDFKDKIDVLILCGGSKTDIPKQGPALIEHFNTVDAYDTHAEIPEYFNKMNPIAEKNQKVAVIATGWDPGLFSMNRLMQEAILPNGQSYTFWGRGVSQGHSDAVRRIKGVKEAAQYTVPDEMMINKILAGETVDYNQKDAHTREVYVVLEEDANPTKVEKEIKEMPNYFVGYQTGVSFISEEEFKAEHQSMPHGGRVIRQGKTSKDALSIIDFSLSLESNPEFTAAVNIAYARAAYKLSQEEKYGARTVLDIAPHYLSSKSREDLMRDLL</sequence>
<dbReference type="NCBIfam" id="TIGR01921">
    <property type="entry name" value="DAP-DH"/>
    <property type="match status" value="1"/>
</dbReference>
<dbReference type="GO" id="GO:0019877">
    <property type="term" value="P:diaminopimelate biosynthetic process"/>
    <property type="evidence" value="ECO:0007669"/>
    <property type="project" value="UniProtKB-UniRule"/>
</dbReference>
<feature type="binding site" evidence="13">
    <location>
        <position position="247"/>
    </location>
    <ligand>
        <name>substrate</name>
    </ligand>
</feature>
<accession>A0A1M4YNC0</accession>
<feature type="domain" description="Meso-diaminopimelate D-dehydrogenase C-terminal" evidence="14">
    <location>
        <begin position="120"/>
        <end position="273"/>
    </location>
</feature>
<dbReference type="InterPro" id="IPR032094">
    <property type="entry name" value="Meso-DAP_DH_C"/>
</dbReference>
<dbReference type="AlphaFoldDB" id="A0A1M4YNC0"/>
<dbReference type="UniPathway" id="UPA00034">
    <property type="reaction ID" value="UER00026"/>
</dbReference>
<evidence type="ECO:0000256" key="5">
    <source>
        <dbReference type="ARBA" id="ARBA00021654"/>
    </source>
</evidence>
<comment type="similarity">
    <text evidence="2 12">Belongs to the diaminopimelate dehydrogenase family.</text>
</comment>
<dbReference type="SUPFAM" id="SSF51735">
    <property type="entry name" value="NAD(P)-binding Rossmann-fold domains"/>
    <property type="match status" value="1"/>
</dbReference>
<protein>
    <recommendedName>
        <fullName evidence="5 12">Meso-diaminopimelate D-dehydrogenase</fullName>
        <shortName evidence="12">DAPDH</shortName>
        <shortName evidence="12">Meso-DAP dehydrogenase</shortName>
        <ecNumber evidence="4 12">1.4.1.16</ecNumber>
    </recommendedName>
</protein>
<feature type="binding site" evidence="13">
    <location>
        <position position="274"/>
    </location>
    <ligand>
        <name>substrate</name>
    </ligand>
</feature>
<dbReference type="RefSeq" id="WP_073298459.1">
    <property type="nucleotide sequence ID" value="NZ_FQUF01000030.1"/>
</dbReference>
<evidence type="ECO:0000313" key="15">
    <source>
        <dbReference type="EMBL" id="SHF07304.1"/>
    </source>
</evidence>
<evidence type="ECO:0000256" key="2">
    <source>
        <dbReference type="ARBA" id="ARBA00007442"/>
    </source>
</evidence>
<evidence type="ECO:0000256" key="9">
    <source>
        <dbReference type="ARBA" id="ARBA00023002"/>
    </source>
</evidence>
<evidence type="ECO:0000256" key="11">
    <source>
        <dbReference type="ARBA" id="ARBA00052023"/>
    </source>
</evidence>
<keyword evidence="9 12" id="KW-0560">Oxidoreductase</keyword>
<comment type="subunit">
    <text evidence="3 12">Homodimer.</text>
</comment>
<keyword evidence="6 12" id="KW-0028">Amino-acid biosynthesis</keyword>
<dbReference type="STRING" id="1121025.SAMN02745249_01738"/>
<keyword evidence="7 12" id="KW-0521">NADP</keyword>
<evidence type="ECO:0000256" key="6">
    <source>
        <dbReference type="ARBA" id="ARBA00022605"/>
    </source>
</evidence>
<feature type="binding site" evidence="13">
    <location>
        <position position="171"/>
    </location>
    <ligand>
        <name>substrate</name>
    </ligand>
</feature>
<dbReference type="Proteomes" id="UP000184128">
    <property type="component" value="Unassembled WGS sequence"/>
</dbReference>
<evidence type="ECO:0000256" key="10">
    <source>
        <dbReference type="ARBA" id="ARBA00023154"/>
    </source>
</evidence>
<evidence type="ECO:0000259" key="14">
    <source>
        <dbReference type="Pfam" id="PF16654"/>
    </source>
</evidence>
<evidence type="ECO:0000313" key="16">
    <source>
        <dbReference type="Proteomes" id="UP000184128"/>
    </source>
</evidence>
<evidence type="ECO:0000256" key="13">
    <source>
        <dbReference type="PIRSR" id="PIRSR025648-1"/>
    </source>
</evidence>
<dbReference type="EMBL" id="FQUF01000030">
    <property type="protein sequence ID" value="SHF07304.1"/>
    <property type="molecule type" value="Genomic_DNA"/>
</dbReference>
<dbReference type="GO" id="GO:0009089">
    <property type="term" value="P:lysine biosynthetic process via diaminopimelate"/>
    <property type="evidence" value="ECO:0007669"/>
    <property type="project" value="UniProtKB-UniRule"/>
</dbReference>
<gene>
    <name evidence="15" type="ORF">SAMN02745249_01738</name>
</gene>
<feature type="binding site" evidence="13">
    <location>
        <begin position="119"/>
        <end position="123"/>
    </location>
    <ligand>
        <name>NADP(+)</name>
        <dbReference type="ChEBI" id="CHEBI:58349"/>
    </ligand>
</feature>
<keyword evidence="8 12" id="KW-0220">Diaminopimelate biosynthesis</keyword>